<dbReference type="PANTHER" id="PTHR43649">
    <property type="entry name" value="ARABINOSE-BINDING PROTEIN-RELATED"/>
    <property type="match status" value="1"/>
</dbReference>
<keyword evidence="2 6" id="KW-0732">Signal</keyword>
<evidence type="ECO:0000256" key="2">
    <source>
        <dbReference type="ARBA" id="ARBA00022729"/>
    </source>
</evidence>
<keyword evidence="1" id="KW-1003">Cell membrane</keyword>
<proteinExistence type="predicted"/>
<dbReference type="Gene3D" id="3.40.190.10">
    <property type="entry name" value="Periplasmic binding protein-like II"/>
    <property type="match status" value="2"/>
</dbReference>
<evidence type="ECO:0000256" key="4">
    <source>
        <dbReference type="ARBA" id="ARBA00023139"/>
    </source>
</evidence>
<dbReference type="InterPro" id="IPR006059">
    <property type="entry name" value="SBP"/>
</dbReference>
<dbReference type="PROSITE" id="PS51257">
    <property type="entry name" value="PROKAR_LIPOPROTEIN"/>
    <property type="match status" value="1"/>
</dbReference>
<protein>
    <submittedName>
        <fullName evidence="7">Extracellular solute-binding protein</fullName>
    </submittedName>
</protein>
<dbReference type="InterPro" id="IPR050490">
    <property type="entry name" value="Bact_solute-bd_prot1"/>
</dbReference>
<accession>A0ABW3DFG7</accession>
<evidence type="ECO:0000256" key="5">
    <source>
        <dbReference type="ARBA" id="ARBA00023288"/>
    </source>
</evidence>
<evidence type="ECO:0000313" key="8">
    <source>
        <dbReference type="Proteomes" id="UP001597120"/>
    </source>
</evidence>
<keyword evidence="8" id="KW-1185">Reference proteome</keyword>
<sequence length="536" mass="60340">MNKRRQRTAAALMSVTLAAGLIAGCSKGEAPPAVQPSDSGGAPKEVNYPEKLTYWAGMGNAGSVLKSFNEMGAYKEMEKITGTKVEFQHPPSGQEADQFNLMLASGKLPDIIEYNWASVAKGPDNAIKEKRIIRLNELIEEHAPNLTKILNEHPEWKKLITTDEGNIYVFPFIRGHEELLTFHGPVIRKDWLDKVNLPVPKTIDDWEKALTAFRDQDPNGNGQKDEIPFLLTMGDINVGHAFIGAWGITTEFYQDNGTVKYGPIQPEYKEFLTLMNRWYKEGLIDKDYATTDSKLKDAKMTGDQLGSIVTYNGSGIGRYTSLMKDSKPDFTLIGTTYPVLKEGDKALGQMDFPFRGDGGAISATAKNPEELVKWMDFRYGEQGHMLFNFGVEGESYVMENGYPKYTDLIMNNPDKLPITQAMAKYFVASWSGPIIQDVRYQEQYLSLDVQKEAIKNWMDADHSKLLPPITRTADESSRYSSIMNDINTYKTEMIDKFIMGAEPLDRFDDFVNTLKGMGIEEAIKIQQAALERFNQR</sequence>
<gene>
    <name evidence="7" type="ORF">ACFQ03_17715</name>
</gene>
<feature type="signal peptide" evidence="6">
    <location>
        <begin position="1"/>
        <end position="23"/>
    </location>
</feature>
<keyword evidence="3" id="KW-0472">Membrane</keyword>
<reference evidence="8" key="1">
    <citation type="journal article" date="2019" name="Int. J. Syst. Evol. Microbiol.">
        <title>The Global Catalogue of Microorganisms (GCM) 10K type strain sequencing project: providing services to taxonomists for standard genome sequencing and annotation.</title>
        <authorList>
            <consortium name="The Broad Institute Genomics Platform"/>
            <consortium name="The Broad Institute Genome Sequencing Center for Infectious Disease"/>
            <person name="Wu L."/>
            <person name="Ma J."/>
        </authorList>
    </citation>
    <scope>NUCLEOTIDE SEQUENCE [LARGE SCALE GENOMIC DNA]</scope>
    <source>
        <strain evidence="8">CCUG 57263</strain>
    </source>
</reference>
<dbReference type="Proteomes" id="UP001597120">
    <property type="component" value="Unassembled WGS sequence"/>
</dbReference>
<dbReference type="Pfam" id="PF01547">
    <property type="entry name" value="SBP_bac_1"/>
    <property type="match status" value="1"/>
</dbReference>
<name>A0ABW3DFG7_9BACL</name>
<feature type="chain" id="PRO_5045497250" evidence="6">
    <location>
        <begin position="24"/>
        <end position="536"/>
    </location>
</feature>
<organism evidence="7 8">
    <name type="scientific">Paenibacillus residui</name>
    <dbReference type="NCBI Taxonomy" id="629724"/>
    <lineage>
        <taxon>Bacteria</taxon>
        <taxon>Bacillati</taxon>
        <taxon>Bacillota</taxon>
        <taxon>Bacilli</taxon>
        <taxon>Bacillales</taxon>
        <taxon>Paenibacillaceae</taxon>
        <taxon>Paenibacillus</taxon>
    </lineage>
</organism>
<evidence type="ECO:0000256" key="1">
    <source>
        <dbReference type="ARBA" id="ARBA00022475"/>
    </source>
</evidence>
<dbReference type="RefSeq" id="WP_144941495.1">
    <property type="nucleotide sequence ID" value="NZ_JBHTIU010000069.1"/>
</dbReference>
<dbReference type="SUPFAM" id="SSF53850">
    <property type="entry name" value="Periplasmic binding protein-like II"/>
    <property type="match status" value="1"/>
</dbReference>
<evidence type="ECO:0000256" key="3">
    <source>
        <dbReference type="ARBA" id="ARBA00023136"/>
    </source>
</evidence>
<evidence type="ECO:0000256" key="6">
    <source>
        <dbReference type="SAM" id="SignalP"/>
    </source>
</evidence>
<evidence type="ECO:0000313" key="7">
    <source>
        <dbReference type="EMBL" id="MFD0870979.1"/>
    </source>
</evidence>
<dbReference type="PANTHER" id="PTHR43649:SF33">
    <property type="entry name" value="POLYGALACTURONAN_RHAMNOGALACTURONAN-BINDING PROTEIN YTCQ"/>
    <property type="match status" value="1"/>
</dbReference>
<keyword evidence="4" id="KW-0564">Palmitate</keyword>
<comment type="caution">
    <text evidence="7">The sequence shown here is derived from an EMBL/GenBank/DDBJ whole genome shotgun (WGS) entry which is preliminary data.</text>
</comment>
<dbReference type="EMBL" id="JBHTIU010000069">
    <property type="protein sequence ID" value="MFD0870979.1"/>
    <property type="molecule type" value="Genomic_DNA"/>
</dbReference>
<keyword evidence="5" id="KW-0449">Lipoprotein</keyword>